<keyword evidence="10" id="KW-1185">Reference proteome</keyword>
<evidence type="ECO:0000256" key="6">
    <source>
        <dbReference type="ARBA" id="ARBA00022490"/>
    </source>
</evidence>
<keyword evidence="6" id="KW-0963">Cytoplasm</keyword>
<organism evidence="9 10">
    <name type="scientific">Gigaspora margarita</name>
    <dbReference type="NCBI Taxonomy" id="4874"/>
    <lineage>
        <taxon>Eukaryota</taxon>
        <taxon>Fungi</taxon>
        <taxon>Fungi incertae sedis</taxon>
        <taxon>Mucoromycota</taxon>
        <taxon>Glomeromycotina</taxon>
        <taxon>Glomeromycetes</taxon>
        <taxon>Diversisporales</taxon>
        <taxon>Gigasporaceae</taxon>
        <taxon>Gigaspora</taxon>
    </lineage>
</organism>
<evidence type="ECO:0000256" key="2">
    <source>
        <dbReference type="ARBA" id="ARBA00004123"/>
    </source>
</evidence>
<dbReference type="Pfam" id="PF14474">
    <property type="entry name" value="RTC4"/>
    <property type="match status" value="1"/>
</dbReference>
<reference evidence="9 10" key="1">
    <citation type="submission" date="2021-06" db="EMBL/GenBank/DDBJ databases">
        <authorList>
            <person name="Kallberg Y."/>
            <person name="Tangrot J."/>
            <person name="Rosling A."/>
        </authorList>
    </citation>
    <scope>NUCLEOTIDE SEQUENCE [LARGE SCALE GENOMIC DNA]</scope>
    <source>
        <strain evidence="9 10">120-4 pot B 10/14</strain>
    </source>
</reference>
<evidence type="ECO:0000256" key="4">
    <source>
        <dbReference type="ARBA" id="ARBA00009461"/>
    </source>
</evidence>
<evidence type="ECO:0000256" key="5">
    <source>
        <dbReference type="ARBA" id="ARBA00015162"/>
    </source>
</evidence>
<evidence type="ECO:0000256" key="7">
    <source>
        <dbReference type="ARBA" id="ARBA00023242"/>
    </source>
</evidence>
<keyword evidence="7" id="KW-0539">Nucleus</keyword>
<comment type="function">
    <text evidence="1">May be involved in a process influencing telomere capping.</text>
</comment>
<dbReference type="PANTHER" id="PTHR41391:SF1">
    <property type="entry name" value="RESTRICTION OF TELOMERE CAPPING PROTEIN 4"/>
    <property type="match status" value="1"/>
</dbReference>
<comment type="similarity">
    <text evidence="4">Belongs to the RTC4 family.</text>
</comment>
<dbReference type="InterPro" id="IPR028094">
    <property type="entry name" value="RTC4_C"/>
</dbReference>
<evidence type="ECO:0000256" key="1">
    <source>
        <dbReference type="ARBA" id="ARBA00002738"/>
    </source>
</evidence>
<proteinExistence type="inferred from homology"/>
<comment type="subcellular location">
    <subcellularLocation>
        <location evidence="3">Cytoplasm</location>
    </subcellularLocation>
    <subcellularLocation>
        <location evidence="2">Nucleus</location>
    </subcellularLocation>
</comment>
<evidence type="ECO:0000313" key="9">
    <source>
        <dbReference type="EMBL" id="CAG8847805.1"/>
    </source>
</evidence>
<feature type="non-terminal residue" evidence="9">
    <location>
        <position position="296"/>
    </location>
</feature>
<name>A0ABN7X4C5_GIGMA</name>
<dbReference type="PANTHER" id="PTHR41391">
    <property type="entry name" value="RESTRICTION OF TELOMERE CAPPING PROTEIN 4"/>
    <property type="match status" value="1"/>
</dbReference>
<evidence type="ECO:0000313" key="10">
    <source>
        <dbReference type="Proteomes" id="UP000789901"/>
    </source>
</evidence>
<comment type="caution">
    <text evidence="9">The sequence shown here is derived from an EMBL/GenBank/DDBJ whole genome shotgun (WGS) entry which is preliminary data.</text>
</comment>
<evidence type="ECO:0000259" key="8">
    <source>
        <dbReference type="Pfam" id="PF14474"/>
    </source>
</evidence>
<dbReference type="InterPro" id="IPR039024">
    <property type="entry name" value="RTC4"/>
</dbReference>
<feature type="domain" description="Restriction of telomere capping protein 4 C-terminal" evidence="8">
    <location>
        <begin position="217"/>
        <end position="296"/>
    </location>
</feature>
<protein>
    <recommendedName>
        <fullName evidence="5">Restriction of telomere capping protein 4</fullName>
    </recommendedName>
</protein>
<dbReference type="Proteomes" id="UP000789901">
    <property type="component" value="Unassembled WGS sequence"/>
</dbReference>
<evidence type="ECO:0000256" key="3">
    <source>
        <dbReference type="ARBA" id="ARBA00004496"/>
    </source>
</evidence>
<accession>A0ABN7X4C5</accession>
<feature type="non-terminal residue" evidence="9">
    <location>
        <position position="1"/>
    </location>
</feature>
<sequence>ELLASLFYNRWKKDPSEKEIINNYIVFSTSASLQPALSRIESSDDQNYQYMLTRLLQKVQRFTTQNPTMAGLYIILLMNYLITSTIELASNKKNSKKDINTARSQDSINLDNYQSNDFGYNTESSNKIQNSNIIGISSDSNSLVQCFVETNFSSNEINLESAQTAVEQYEFCQVHRGEGIIISYGIEKEYPLHIDFTMLPDWVRSLKYELLKIIKDQQFSEYRVDAVKRIQEMGASKANSSLLQINYFESFQLGYYGTKGLAVILETLTEMLVQTKILTTNLCAPQSLSQYLTQVL</sequence>
<gene>
    <name evidence="9" type="ORF">GMARGA_LOCUS38857</name>
</gene>
<dbReference type="EMBL" id="CAJVQB010089362">
    <property type="protein sequence ID" value="CAG8847805.1"/>
    <property type="molecule type" value="Genomic_DNA"/>
</dbReference>